<evidence type="ECO:0000259" key="4">
    <source>
        <dbReference type="PROSITE" id="PS50002"/>
    </source>
</evidence>
<dbReference type="InterPro" id="IPR011993">
    <property type="entry name" value="PH-like_dom_sf"/>
</dbReference>
<sequence length="498" mass="56988">MTENGSHQLIVKARFNFKQTNEDELSVCKGDIIYVTRVEEGGWWEGTLNGRTGWFPSNYVREIKSSERPLSPKAVKGFETAPLTKNYYTVVLQNILDTEKDYAKELQSLLVTYLRPLQSNNNLSSVEFTSLLGNFEEICTFQQTLCQALEECSKFPENQHKVGGCLLNLMPHFKSMYLAYCANHPSAVNVLTQHSDDLERFMENQGASSPGILILTTSLSKPFMRLEKYVTLLQELERHMEDTHPDHQDILKAIIAFKTLMGQCQDLRKRKQLELQILSEPIQAWEGEDIKTLGNVIFMSQVMVQYGTCEEKEERYLMLFSSVLIMLSASPRMSGFIYQVSRFHIKQIARPVMKTGFHPDAVFPLRHSELQPEEAKWSGSAGRLPPSHQPFSQSFSSTGQPRGPLEPPQIIKPWSLSCLRPAPPLRPSAALGYKEESSKSPKTMKKFLHKRKTERKPSEEEYVIRKSMCFVLVENRLQMRNFLKAEGWHSLFSASSFT</sequence>
<dbReference type="PROSITE" id="PS50002">
    <property type="entry name" value="SH3"/>
    <property type="match status" value="1"/>
</dbReference>
<dbReference type="PROSITE" id="PS50010">
    <property type="entry name" value="DH_2"/>
    <property type="match status" value="1"/>
</dbReference>
<dbReference type="Proteomes" id="UP000694723">
    <property type="component" value="Unplaced"/>
</dbReference>
<dbReference type="PANTHER" id="PTHR46026:SF2">
    <property type="entry name" value="RHO GUANINE NUCLEOTIDE EXCHANGE FACTOR 6"/>
    <property type="match status" value="1"/>
</dbReference>
<reference evidence="6" key="1">
    <citation type="submission" date="2025-08" db="UniProtKB">
        <authorList>
            <consortium name="Ensembl"/>
        </authorList>
    </citation>
    <scope>IDENTIFICATION</scope>
</reference>
<dbReference type="PRINTS" id="PR00452">
    <property type="entry name" value="SH3DOMAIN"/>
</dbReference>
<evidence type="ECO:0000259" key="5">
    <source>
        <dbReference type="PROSITE" id="PS50010"/>
    </source>
</evidence>
<dbReference type="SMART" id="SM00325">
    <property type="entry name" value="RhoGEF"/>
    <property type="match status" value="1"/>
</dbReference>
<dbReference type="FunFam" id="1.20.900.10:FF:000016">
    <property type="entry name" value="Rho guanine nucleotide exchange factor 6"/>
    <property type="match status" value="1"/>
</dbReference>
<protein>
    <recommendedName>
        <fullName evidence="8">Rho guanine nucleotide exchange factor 6</fullName>
    </recommendedName>
</protein>
<evidence type="ECO:0008006" key="8">
    <source>
        <dbReference type="Google" id="ProtNLM"/>
    </source>
</evidence>
<feature type="compositionally biased region" description="Low complexity" evidence="3">
    <location>
        <begin position="385"/>
        <end position="397"/>
    </location>
</feature>
<dbReference type="InterPro" id="IPR036028">
    <property type="entry name" value="SH3-like_dom_sf"/>
</dbReference>
<evidence type="ECO:0000256" key="1">
    <source>
        <dbReference type="ARBA" id="ARBA00022443"/>
    </source>
</evidence>
<organism evidence="6 7">
    <name type="scientific">Sus scrofa</name>
    <name type="common">Pig</name>
    <dbReference type="NCBI Taxonomy" id="9823"/>
    <lineage>
        <taxon>Eukaryota</taxon>
        <taxon>Metazoa</taxon>
        <taxon>Chordata</taxon>
        <taxon>Craniata</taxon>
        <taxon>Vertebrata</taxon>
        <taxon>Euteleostomi</taxon>
        <taxon>Mammalia</taxon>
        <taxon>Eutheria</taxon>
        <taxon>Laurasiatheria</taxon>
        <taxon>Artiodactyla</taxon>
        <taxon>Suina</taxon>
        <taxon>Suidae</taxon>
        <taxon>Sus</taxon>
    </lineage>
</organism>
<evidence type="ECO:0000256" key="3">
    <source>
        <dbReference type="SAM" id="MobiDB-lite"/>
    </source>
</evidence>
<proteinExistence type="predicted"/>
<dbReference type="InterPro" id="IPR035788">
    <property type="entry name" value="AlphaPIX_SH3"/>
</dbReference>
<feature type="domain" description="DH" evidence="5">
    <location>
        <begin position="87"/>
        <end position="267"/>
    </location>
</feature>
<dbReference type="InterPro" id="IPR035899">
    <property type="entry name" value="DBL_dom_sf"/>
</dbReference>
<accession>A0A8D1SRK3</accession>
<dbReference type="PANTHER" id="PTHR46026">
    <property type="entry name" value="RHO-TYPE GUANINE NUCLEOTIDE EXCHANGE FACTOR, ISOFORM F"/>
    <property type="match status" value="1"/>
</dbReference>
<evidence type="ECO:0000313" key="6">
    <source>
        <dbReference type="Ensembl" id="ENSSSCP00060006750.1"/>
    </source>
</evidence>
<evidence type="ECO:0000256" key="2">
    <source>
        <dbReference type="PROSITE-ProRule" id="PRU00192"/>
    </source>
</evidence>
<dbReference type="Gene3D" id="1.20.900.10">
    <property type="entry name" value="Dbl homology (DH) domain"/>
    <property type="match status" value="1"/>
</dbReference>
<dbReference type="Pfam" id="PF16614">
    <property type="entry name" value="RhoGEF67_u2"/>
    <property type="match status" value="1"/>
</dbReference>
<dbReference type="Ensembl" id="ENSSSCT00060017023.1">
    <property type="protein sequence ID" value="ENSSSCP00060006750.1"/>
    <property type="gene ID" value="ENSSSCG00060012945.1"/>
</dbReference>
<dbReference type="CDD" id="cd12060">
    <property type="entry name" value="SH3_alphaPIX"/>
    <property type="match status" value="1"/>
</dbReference>
<dbReference type="SMART" id="SM00326">
    <property type="entry name" value="SH3"/>
    <property type="match status" value="1"/>
</dbReference>
<feature type="domain" description="SH3" evidence="4">
    <location>
        <begin position="6"/>
        <end position="65"/>
    </location>
</feature>
<dbReference type="GO" id="GO:0035556">
    <property type="term" value="P:intracellular signal transduction"/>
    <property type="evidence" value="ECO:0007669"/>
    <property type="project" value="InterPro"/>
</dbReference>
<dbReference type="SUPFAM" id="SSF50044">
    <property type="entry name" value="SH3-domain"/>
    <property type="match status" value="1"/>
</dbReference>
<dbReference type="SUPFAM" id="SSF50729">
    <property type="entry name" value="PH domain-like"/>
    <property type="match status" value="1"/>
</dbReference>
<dbReference type="SUPFAM" id="SSF48065">
    <property type="entry name" value="DBL homology domain (DH-domain)"/>
    <property type="match status" value="1"/>
</dbReference>
<name>A0A8D1SRK3_PIG</name>
<dbReference type="FunFam" id="2.30.30.40:FF:000034">
    <property type="entry name" value="Rho guanine nucleotide exchange factor (GEF) 7"/>
    <property type="match status" value="1"/>
</dbReference>
<feature type="compositionally biased region" description="Basic residues" evidence="3">
    <location>
        <begin position="442"/>
        <end position="454"/>
    </location>
</feature>
<keyword evidence="1 2" id="KW-0728">SH3 domain</keyword>
<feature type="region of interest" description="Disordered" evidence="3">
    <location>
        <begin position="432"/>
        <end position="456"/>
    </location>
</feature>
<dbReference type="Pfam" id="PF07653">
    <property type="entry name" value="SH3_2"/>
    <property type="match status" value="1"/>
</dbReference>
<dbReference type="Pfam" id="PF00621">
    <property type="entry name" value="RhoGEF"/>
    <property type="match status" value="1"/>
</dbReference>
<dbReference type="PROSITE" id="PS00741">
    <property type="entry name" value="DH_1"/>
    <property type="match status" value="1"/>
</dbReference>
<dbReference type="AlphaFoldDB" id="A0A8D1SRK3"/>
<evidence type="ECO:0000313" key="7">
    <source>
        <dbReference type="Proteomes" id="UP000694723"/>
    </source>
</evidence>
<dbReference type="InterPro" id="IPR001331">
    <property type="entry name" value="GDS_CDC24_CS"/>
</dbReference>
<feature type="region of interest" description="Disordered" evidence="3">
    <location>
        <begin position="374"/>
        <end position="404"/>
    </location>
</feature>
<dbReference type="GO" id="GO:0005085">
    <property type="term" value="F:guanyl-nucleotide exchange factor activity"/>
    <property type="evidence" value="ECO:0007669"/>
    <property type="project" value="InterPro"/>
</dbReference>
<dbReference type="CDD" id="cd00160">
    <property type="entry name" value="RhoGEF"/>
    <property type="match status" value="1"/>
</dbReference>
<dbReference type="InterPro" id="IPR001452">
    <property type="entry name" value="SH3_domain"/>
</dbReference>
<dbReference type="Gene3D" id="2.30.30.40">
    <property type="entry name" value="SH3 Domains"/>
    <property type="match status" value="1"/>
</dbReference>
<dbReference type="InterPro" id="IPR000219">
    <property type="entry name" value="DH_dom"/>
</dbReference>
<dbReference type="Gene3D" id="2.30.29.30">
    <property type="entry name" value="Pleckstrin-homology domain (PH domain)/Phosphotyrosine-binding domain (PTB)"/>
    <property type="match status" value="1"/>
</dbReference>